<sequence length="104" mass="11284">MTTETALISSTSAALSSSSFSTMSILNVTQFLPIKLTSANYLLWNAQIMPLLHGYRLASHIDGTGSAPPELSSTGEINPAHADWFCQDQIVRSWINCSVTESIH</sequence>
<keyword evidence="2" id="KW-1185">Reference proteome</keyword>
<organism evidence="1 2">
    <name type="scientific">Manihot esculenta</name>
    <name type="common">Cassava</name>
    <name type="synonym">Jatropha manihot</name>
    <dbReference type="NCBI Taxonomy" id="3983"/>
    <lineage>
        <taxon>Eukaryota</taxon>
        <taxon>Viridiplantae</taxon>
        <taxon>Streptophyta</taxon>
        <taxon>Embryophyta</taxon>
        <taxon>Tracheophyta</taxon>
        <taxon>Spermatophyta</taxon>
        <taxon>Magnoliopsida</taxon>
        <taxon>eudicotyledons</taxon>
        <taxon>Gunneridae</taxon>
        <taxon>Pentapetalae</taxon>
        <taxon>rosids</taxon>
        <taxon>fabids</taxon>
        <taxon>Malpighiales</taxon>
        <taxon>Euphorbiaceae</taxon>
        <taxon>Crotonoideae</taxon>
        <taxon>Manihoteae</taxon>
        <taxon>Manihot</taxon>
    </lineage>
</organism>
<name>A0ACB7HGN6_MANES</name>
<dbReference type="EMBL" id="CM004392">
    <property type="protein sequence ID" value="KAG8651934.1"/>
    <property type="molecule type" value="Genomic_DNA"/>
</dbReference>
<accession>A0ACB7HGN6</accession>
<dbReference type="Proteomes" id="UP000091857">
    <property type="component" value="Chromosome 6"/>
</dbReference>
<gene>
    <name evidence="1" type="ORF">MANES_06G036650v8</name>
</gene>
<evidence type="ECO:0000313" key="1">
    <source>
        <dbReference type="EMBL" id="KAG8651934.1"/>
    </source>
</evidence>
<comment type="caution">
    <text evidence="1">The sequence shown here is derived from an EMBL/GenBank/DDBJ whole genome shotgun (WGS) entry which is preliminary data.</text>
</comment>
<evidence type="ECO:0000313" key="2">
    <source>
        <dbReference type="Proteomes" id="UP000091857"/>
    </source>
</evidence>
<feature type="non-terminal residue" evidence="1">
    <location>
        <position position="104"/>
    </location>
</feature>
<protein>
    <submittedName>
        <fullName evidence="1">Uncharacterized protein</fullName>
    </submittedName>
</protein>
<reference evidence="2" key="1">
    <citation type="journal article" date="2016" name="Nat. Biotechnol.">
        <title>Sequencing wild and cultivated cassava and related species reveals extensive interspecific hybridization and genetic diversity.</title>
        <authorList>
            <person name="Bredeson J.V."/>
            <person name="Lyons J.B."/>
            <person name="Prochnik S.E."/>
            <person name="Wu G.A."/>
            <person name="Ha C.M."/>
            <person name="Edsinger-Gonzales E."/>
            <person name="Grimwood J."/>
            <person name="Schmutz J."/>
            <person name="Rabbi I.Y."/>
            <person name="Egesi C."/>
            <person name="Nauluvula P."/>
            <person name="Lebot V."/>
            <person name="Ndunguru J."/>
            <person name="Mkamilo G."/>
            <person name="Bart R.S."/>
            <person name="Setter T.L."/>
            <person name="Gleadow R.M."/>
            <person name="Kulakow P."/>
            <person name="Ferguson M.E."/>
            <person name="Rounsley S."/>
            <person name="Rokhsar D.S."/>
        </authorList>
    </citation>
    <scope>NUCLEOTIDE SEQUENCE [LARGE SCALE GENOMIC DNA]</scope>
    <source>
        <strain evidence="2">cv. AM560-2</strain>
    </source>
</reference>
<proteinExistence type="predicted"/>